<dbReference type="GO" id="GO:0046872">
    <property type="term" value="F:metal ion binding"/>
    <property type="evidence" value="ECO:0007669"/>
    <property type="project" value="UniProtKB-KW"/>
</dbReference>
<dbReference type="InterPro" id="IPR011650">
    <property type="entry name" value="Peptidase_M20_dimer"/>
</dbReference>
<accession>A0A1I7MEM7</accession>
<evidence type="ECO:0000259" key="5">
    <source>
        <dbReference type="Pfam" id="PF07687"/>
    </source>
</evidence>
<dbReference type="RefSeq" id="WP_091693315.1">
    <property type="nucleotide sequence ID" value="NZ_FPCG01000001.1"/>
</dbReference>
<dbReference type="OrthoDB" id="7055905at2"/>
<sequence length="403" mass="42121">MLPDDVAPRSETSHHSAPQVTLPPLDTDVAVLTAALVDIHSVSDQETPLADAVESALRALPRLEVTRIGDTVVARTQFGLDSRVVLAGHLDTVPLPTVEGAKGTVPSRWEPSADVGNLPADEAVLYGRGTTDMKGGVAVQLALAGLIGAEGGPQTERDVTWVFYDHEEVDAERSGLLRVAREARDLLEGDFAVLLEPTDGVVEGGCNGTSRYVVTVPGVAAHSGRAWRGVNAIHGAAPLLTALAAYQPATVTVEGLDYREGLNAVRIHGGTAGNVIPDTTAVEINYRFAPDKTLDQAHAHVLGVLAEAGFSGDAVQIVDGSPAARPGLDRPAAAAFVQAVGGEPMPKFGWTDVARFSELGVPAVNFGPGDALLAHTDDEHVTAGAVRTCLRAMQDWLLPDSPR</sequence>
<proteinExistence type="predicted"/>
<gene>
    <name evidence="6" type="ORF">SAMN04487966_101342</name>
</gene>
<reference evidence="6 7" key="1">
    <citation type="submission" date="2016-10" db="EMBL/GenBank/DDBJ databases">
        <authorList>
            <person name="de Groot N.N."/>
        </authorList>
    </citation>
    <scope>NUCLEOTIDE SEQUENCE [LARGE SCALE GENOMIC DNA]</scope>
    <source>
        <strain evidence="6 7">CGMCC 1.7054</strain>
    </source>
</reference>
<dbReference type="Pfam" id="PF07687">
    <property type="entry name" value="M20_dimer"/>
    <property type="match status" value="1"/>
</dbReference>
<dbReference type="GO" id="GO:0009089">
    <property type="term" value="P:lysine biosynthetic process via diaminopimelate"/>
    <property type="evidence" value="ECO:0007669"/>
    <property type="project" value="UniProtKB-UniRule"/>
</dbReference>
<evidence type="ECO:0000313" key="6">
    <source>
        <dbReference type="EMBL" id="SFV20382.1"/>
    </source>
</evidence>
<dbReference type="NCBIfam" id="TIGR01900">
    <property type="entry name" value="dapE-gram_pos"/>
    <property type="match status" value="1"/>
</dbReference>
<evidence type="ECO:0000256" key="1">
    <source>
        <dbReference type="ARBA" id="ARBA00022723"/>
    </source>
</evidence>
<evidence type="ECO:0000256" key="4">
    <source>
        <dbReference type="SAM" id="MobiDB-lite"/>
    </source>
</evidence>
<dbReference type="SUPFAM" id="SSF55031">
    <property type="entry name" value="Bacterial exopeptidase dimerisation domain"/>
    <property type="match status" value="1"/>
</dbReference>
<dbReference type="GO" id="GO:0009014">
    <property type="term" value="F:succinyl-diaminopimelate desuccinylase activity"/>
    <property type="evidence" value="ECO:0007669"/>
    <property type="project" value="UniProtKB-UniRule"/>
</dbReference>
<dbReference type="EC" id="3.5.1.18" evidence="3"/>
<dbReference type="EMBL" id="FPCG01000001">
    <property type="protein sequence ID" value="SFV20382.1"/>
    <property type="molecule type" value="Genomic_DNA"/>
</dbReference>
<dbReference type="InterPro" id="IPR036264">
    <property type="entry name" value="Bact_exopeptidase_dim_dom"/>
</dbReference>
<keyword evidence="7" id="KW-1185">Reference proteome</keyword>
<keyword evidence="2" id="KW-0378">Hydrolase</keyword>
<dbReference type="AlphaFoldDB" id="A0A1I7MEM7"/>
<name>A0A1I7MEM7_9MICC</name>
<dbReference type="STRING" id="574650.SAMN04487966_101342"/>
<feature type="region of interest" description="Disordered" evidence="4">
    <location>
        <begin position="1"/>
        <end position="22"/>
    </location>
</feature>
<evidence type="ECO:0000313" key="7">
    <source>
        <dbReference type="Proteomes" id="UP000198881"/>
    </source>
</evidence>
<keyword evidence="1" id="KW-0479">Metal-binding</keyword>
<protein>
    <recommendedName>
        <fullName evidence="3">Succinyl-diaminopimelate desuccinylase</fullName>
        <ecNumber evidence="3">3.5.1.18</ecNumber>
    </recommendedName>
</protein>
<dbReference type="PANTHER" id="PTHR43808">
    <property type="entry name" value="ACETYLORNITHINE DEACETYLASE"/>
    <property type="match status" value="1"/>
</dbReference>
<dbReference type="InterPro" id="IPR002933">
    <property type="entry name" value="Peptidase_M20"/>
</dbReference>
<dbReference type="InterPro" id="IPR050072">
    <property type="entry name" value="Peptidase_M20A"/>
</dbReference>
<dbReference type="SUPFAM" id="SSF53187">
    <property type="entry name" value="Zn-dependent exopeptidases"/>
    <property type="match status" value="1"/>
</dbReference>
<dbReference type="PANTHER" id="PTHR43808:SF31">
    <property type="entry name" value="N-ACETYL-L-CITRULLINE DEACETYLASE"/>
    <property type="match status" value="1"/>
</dbReference>
<organism evidence="6 7">
    <name type="scientific">Micrococcus terreus</name>
    <dbReference type="NCBI Taxonomy" id="574650"/>
    <lineage>
        <taxon>Bacteria</taxon>
        <taxon>Bacillati</taxon>
        <taxon>Actinomycetota</taxon>
        <taxon>Actinomycetes</taxon>
        <taxon>Micrococcales</taxon>
        <taxon>Micrococcaceae</taxon>
        <taxon>Micrococcus</taxon>
    </lineage>
</organism>
<dbReference type="GO" id="GO:0008777">
    <property type="term" value="F:acetylornithine deacetylase activity"/>
    <property type="evidence" value="ECO:0007669"/>
    <property type="project" value="TreeGrafter"/>
</dbReference>
<evidence type="ECO:0000256" key="2">
    <source>
        <dbReference type="ARBA" id="ARBA00022801"/>
    </source>
</evidence>
<dbReference type="GO" id="GO:0006526">
    <property type="term" value="P:L-arginine biosynthetic process"/>
    <property type="evidence" value="ECO:0007669"/>
    <property type="project" value="TreeGrafter"/>
</dbReference>
<evidence type="ECO:0000256" key="3">
    <source>
        <dbReference type="NCBIfam" id="TIGR01900"/>
    </source>
</evidence>
<dbReference type="Gene3D" id="3.40.630.10">
    <property type="entry name" value="Zn peptidases"/>
    <property type="match status" value="1"/>
</dbReference>
<feature type="compositionally biased region" description="Basic and acidic residues" evidence="4">
    <location>
        <begin position="1"/>
        <end position="14"/>
    </location>
</feature>
<dbReference type="Pfam" id="PF01546">
    <property type="entry name" value="Peptidase_M20"/>
    <property type="match status" value="1"/>
</dbReference>
<feature type="domain" description="Peptidase M20 dimerisation" evidence="5">
    <location>
        <begin position="208"/>
        <end position="308"/>
    </location>
</feature>
<dbReference type="InterPro" id="IPR010174">
    <property type="entry name" value="Succinyl-DAP_deSuclase_DapE"/>
</dbReference>
<dbReference type="Proteomes" id="UP000198881">
    <property type="component" value="Unassembled WGS sequence"/>
</dbReference>
<dbReference type="Gene3D" id="3.30.70.360">
    <property type="match status" value="1"/>
</dbReference>